<sequence length="273" mass="30993">MSEEVRRRLAAIDTRNPSLARMHDYLMGGKDNFAVDREAAEAMLAIAPELRDIVREHHACRTRVVRFMVSEGIDQFIDIATTLPSRHHTQQVARQLNPAVRTAFVDRDPVVLTHARALLSADPNVAIVPGDIMHVDELLADPELRRLIDLDRPVGVLVRAVLQYIPDSENPHKAVARLRDALPHGSLVAISHIVFDVRPEIAAPLSEVYARYFRRPRDVVRMRTDVARFFEGMEPVEPGLVYAREWRPESPFFSERPNKAWEVWGVARVVKAA</sequence>
<dbReference type="EMBL" id="VFPQ01000002">
    <property type="protein sequence ID" value="TQM72519.1"/>
    <property type="molecule type" value="Genomic_DNA"/>
</dbReference>
<dbReference type="InterPro" id="IPR029063">
    <property type="entry name" value="SAM-dependent_MTases_sf"/>
</dbReference>
<dbReference type="OrthoDB" id="3216820at2"/>
<organism evidence="1 2">
    <name type="scientific">Thermopolyspora flexuosa</name>
    <dbReference type="NCBI Taxonomy" id="103836"/>
    <lineage>
        <taxon>Bacteria</taxon>
        <taxon>Bacillati</taxon>
        <taxon>Actinomycetota</taxon>
        <taxon>Actinomycetes</taxon>
        <taxon>Streptosporangiales</taxon>
        <taxon>Streptosporangiaceae</taxon>
        <taxon>Thermopolyspora</taxon>
    </lineage>
</organism>
<name>A0A543IPM7_9ACTN</name>
<gene>
    <name evidence="1" type="ORF">FHX40_4665</name>
</gene>
<dbReference type="Pfam" id="PF04672">
    <property type="entry name" value="Methyltransf_19"/>
    <property type="match status" value="1"/>
</dbReference>
<dbReference type="GO" id="GO:0008168">
    <property type="term" value="F:methyltransferase activity"/>
    <property type="evidence" value="ECO:0007669"/>
    <property type="project" value="UniProtKB-KW"/>
</dbReference>
<evidence type="ECO:0000313" key="2">
    <source>
        <dbReference type="Proteomes" id="UP000319213"/>
    </source>
</evidence>
<protein>
    <submittedName>
        <fullName evidence="1">S-adenosyl methyltransferase</fullName>
    </submittedName>
</protein>
<proteinExistence type="predicted"/>
<dbReference type="GO" id="GO:0032259">
    <property type="term" value="P:methylation"/>
    <property type="evidence" value="ECO:0007669"/>
    <property type="project" value="UniProtKB-KW"/>
</dbReference>
<reference evidence="1 2" key="1">
    <citation type="submission" date="2019-06" db="EMBL/GenBank/DDBJ databases">
        <title>Sequencing the genomes of 1000 actinobacteria strains.</title>
        <authorList>
            <person name="Klenk H.-P."/>
        </authorList>
    </citation>
    <scope>NUCLEOTIDE SEQUENCE [LARGE SCALE GENOMIC DNA]</scope>
    <source>
        <strain evidence="1 2">DSM 43186</strain>
    </source>
</reference>
<dbReference type="SUPFAM" id="SSF53335">
    <property type="entry name" value="S-adenosyl-L-methionine-dependent methyltransferases"/>
    <property type="match status" value="1"/>
</dbReference>
<dbReference type="AlphaFoldDB" id="A0A543IPM7"/>
<keyword evidence="1" id="KW-0808">Transferase</keyword>
<keyword evidence="1" id="KW-0489">Methyltransferase</keyword>
<evidence type="ECO:0000313" key="1">
    <source>
        <dbReference type="EMBL" id="TQM72519.1"/>
    </source>
</evidence>
<keyword evidence="2" id="KW-1185">Reference proteome</keyword>
<accession>A0A543IPM7</accession>
<dbReference type="Proteomes" id="UP000319213">
    <property type="component" value="Unassembled WGS sequence"/>
</dbReference>
<dbReference type="PIRSF" id="PIRSF017393">
    <property type="entry name" value="MTase_SAV2177"/>
    <property type="match status" value="1"/>
</dbReference>
<dbReference type="InterPro" id="IPR006764">
    <property type="entry name" value="SAM_dep_MeTrfase_SAV2177_type"/>
</dbReference>
<comment type="caution">
    <text evidence="1">The sequence shown here is derived from an EMBL/GenBank/DDBJ whole genome shotgun (WGS) entry which is preliminary data.</text>
</comment>
<dbReference type="RefSeq" id="WP_142262073.1">
    <property type="nucleotide sequence ID" value="NZ_BMPV01000002.1"/>
</dbReference>
<dbReference type="Gene3D" id="3.40.50.150">
    <property type="entry name" value="Vaccinia Virus protein VP39"/>
    <property type="match status" value="1"/>
</dbReference>